<evidence type="ECO:0000313" key="6">
    <source>
        <dbReference type="Proteomes" id="UP000318528"/>
    </source>
</evidence>
<evidence type="ECO:0000259" key="4">
    <source>
        <dbReference type="Pfam" id="PF00535"/>
    </source>
</evidence>
<organism evidence="5 6">
    <name type="scientific">Flavobacterium gawalongense</name>
    <dbReference type="NCBI Taxonomy" id="2594432"/>
    <lineage>
        <taxon>Bacteria</taxon>
        <taxon>Pseudomonadati</taxon>
        <taxon>Bacteroidota</taxon>
        <taxon>Flavobacteriia</taxon>
        <taxon>Flavobacteriales</taxon>
        <taxon>Flavobacteriaceae</taxon>
        <taxon>Flavobacterium</taxon>
    </lineage>
</organism>
<comment type="similarity">
    <text evidence="1">Belongs to the glycosyltransferase 2 family.</text>
</comment>
<evidence type="ECO:0000256" key="2">
    <source>
        <dbReference type="ARBA" id="ARBA00022676"/>
    </source>
</evidence>
<dbReference type="PANTHER" id="PTHR43179:SF12">
    <property type="entry name" value="GALACTOFURANOSYLTRANSFERASE GLFT2"/>
    <property type="match status" value="1"/>
</dbReference>
<accession>A0ABY3CQB4</accession>
<reference evidence="5 6" key="1">
    <citation type="submission" date="2019-07" db="EMBL/GenBank/DDBJ databases">
        <title>Novel species of Flavobacterium.</title>
        <authorList>
            <person name="Liu Q."/>
            <person name="Xin Y.-H."/>
        </authorList>
    </citation>
    <scope>NUCLEOTIDE SEQUENCE [LARGE SCALE GENOMIC DNA]</scope>
    <source>
        <strain evidence="5 6">GSP39</strain>
    </source>
</reference>
<comment type="caution">
    <text evidence="5">The sequence shown here is derived from an EMBL/GenBank/DDBJ whole genome shotgun (WGS) entry which is preliminary data.</text>
</comment>
<keyword evidence="6" id="KW-1185">Reference proteome</keyword>
<evidence type="ECO:0000256" key="3">
    <source>
        <dbReference type="ARBA" id="ARBA00022679"/>
    </source>
</evidence>
<dbReference type="InterPro" id="IPR001173">
    <property type="entry name" value="Glyco_trans_2-like"/>
</dbReference>
<gene>
    <name evidence="5" type="ORF">FNW12_00575</name>
</gene>
<dbReference type="SUPFAM" id="SSF53448">
    <property type="entry name" value="Nucleotide-diphospho-sugar transferases"/>
    <property type="match status" value="1"/>
</dbReference>
<dbReference type="PANTHER" id="PTHR43179">
    <property type="entry name" value="RHAMNOSYLTRANSFERASE WBBL"/>
    <property type="match status" value="1"/>
</dbReference>
<keyword evidence="2" id="KW-0328">Glycosyltransferase</keyword>
<dbReference type="Proteomes" id="UP000318528">
    <property type="component" value="Unassembled WGS sequence"/>
</dbReference>
<dbReference type="Gene3D" id="3.90.550.10">
    <property type="entry name" value="Spore Coat Polysaccharide Biosynthesis Protein SpsA, Chain A"/>
    <property type="match status" value="1"/>
</dbReference>
<feature type="domain" description="Glycosyltransferase 2-like" evidence="4">
    <location>
        <begin position="8"/>
        <end position="110"/>
    </location>
</feature>
<keyword evidence="3" id="KW-0808">Transferase</keyword>
<protein>
    <submittedName>
        <fullName evidence="5">Glycosyltransferase family 2 protein</fullName>
    </submittedName>
</protein>
<evidence type="ECO:0000256" key="1">
    <source>
        <dbReference type="ARBA" id="ARBA00006739"/>
    </source>
</evidence>
<proteinExistence type="inferred from homology"/>
<dbReference type="EMBL" id="VJZN01000001">
    <property type="protein sequence ID" value="TRX10435.1"/>
    <property type="molecule type" value="Genomic_DNA"/>
</dbReference>
<evidence type="ECO:0000313" key="5">
    <source>
        <dbReference type="EMBL" id="TRX10435.1"/>
    </source>
</evidence>
<name>A0ABY3CQB4_9FLAO</name>
<dbReference type="InterPro" id="IPR029044">
    <property type="entry name" value="Nucleotide-diphossugar_trans"/>
</dbReference>
<sequence length="306" mass="36187">MMAKLNFSILITTKNRKADLVITLNKIKDLHKDDTVECVVFDDGSTDGTYEFVKYNFPKVKIQRNVSSKGYMFCRNKMLNETQATYAISLDDDAHFITENPLGFINFFFDENTNCGLLALRIFWGLEEPNAIMTTEISTRVQGFVGCAHVWRMEAWQNIPNYPEWFVFYGEEDFAAYQLFKKGWEIHYLPEVLVHHRVDFKARKNNADYTIRLRRSLRSGWYLFFLFYPLQKIPRKMVYSIWIQLKLKFFKGDFKALQAICLALMDLVGSIPKIVINSNRLTQEEYEAYQKLPETKIYWQLENNQK</sequence>
<dbReference type="Pfam" id="PF00535">
    <property type="entry name" value="Glycos_transf_2"/>
    <property type="match status" value="1"/>
</dbReference>